<sequence>MSQVWASLRTDESTRDAALSPLLSLNANGSGTGTALNGPPPTLQCVNPNPNATSLIASKTLPVDSLATRSPVS</sequence>
<comment type="caution">
    <text evidence="1">The sequence shown here is derived from an EMBL/GenBank/DDBJ whole genome shotgun (WGS) entry which is preliminary data.</text>
</comment>
<dbReference type="EMBL" id="WIGN01000059">
    <property type="protein sequence ID" value="KAF6812775.1"/>
    <property type="molecule type" value="Genomic_DNA"/>
</dbReference>
<protein>
    <submittedName>
        <fullName evidence="1">Uncharacterized protein</fullName>
    </submittedName>
</protein>
<proteinExistence type="predicted"/>
<accession>A0A8H6JHS2</accession>
<name>A0A8H6JHS2_9PEZI</name>
<dbReference type="AlphaFoldDB" id="A0A8H6JHS2"/>
<dbReference type="Proteomes" id="UP000652219">
    <property type="component" value="Unassembled WGS sequence"/>
</dbReference>
<organism evidence="1 2">
    <name type="scientific">Colletotrichum sojae</name>
    <dbReference type="NCBI Taxonomy" id="2175907"/>
    <lineage>
        <taxon>Eukaryota</taxon>
        <taxon>Fungi</taxon>
        <taxon>Dikarya</taxon>
        <taxon>Ascomycota</taxon>
        <taxon>Pezizomycotina</taxon>
        <taxon>Sordariomycetes</taxon>
        <taxon>Hypocreomycetidae</taxon>
        <taxon>Glomerellales</taxon>
        <taxon>Glomerellaceae</taxon>
        <taxon>Colletotrichum</taxon>
        <taxon>Colletotrichum orchidearum species complex</taxon>
    </lineage>
</organism>
<evidence type="ECO:0000313" key="2">
    <source>
        <dbReference type="Proteomes" id="UP000652219"/>
    </source>
</evidence>
<gene>
    <name evidence="1" type="ORF">CSOJ01_04931</name>
</gene>
<reference evidence="1 2" key="1">
    <citation type="journal article" date="2020" name="Phytopathology">
        <title>Genome Sequence Resources of Colletotrichum truncatum, C. plurivorum, C. musicola, and C. sojae: Four Species Pathogenic to Soybean (Glycine max).</title>
        <authorList>
            <person name="Rogerio F."/>
            <person name="Boufleur T.R."/>
            <person name="Ciampi-Guillardi M."/>
            <person name="Sukno S.A."/>
            <person name="Thon M.R."/>
            <person name="Massola Junior N.S."/>
            <person name="Baroncelli R."/>
        </authorList>
    </citation>
    <scope>NUCLEOTIDE SEQUENCE [LARGE SCALE GENOMIC DNA]</scope>
    <source>
        <strain evidence="1 2">LFN0009</strain>
    </source>
</reference>
<evidence type="ECO:0000313" key="1">
    <source>
        <dbReference type="EMBL" id="KAF6812775.1"/>
    </source>
</evidence>
<keyword evidence="2" id="KW-1185">Reference proteome</keyword>